<reference evidence="1" key="1">
    <citation type="submission" date="2014-05" db="EMBL/GenBank/DDBJ databases">
        <authorList>
            <person name="Chronopoulou M."/>
        </authorList>
    </citation>
    <scope>NUCLEOTIDE SEQUENCE</scope>
    <source>
        <tissue evidence="1">Whole organism</tissue>
    </source>
</reference>
<organism evidence="1">
    <name type="scientific">Lepeophtheirus salmonis</name>
    <name type="common">Salmon louse</name>
    <name type="synonym">Caligus salmonis</name>
    <dbReference type="NCBI Taxonomy" id="72036"/>
    <lineage>
        <taxon>Eukaryota</taxon>
        <taxon>Metazoa</taxon>
        <taxon>Ecdysozoa</taxon>
        <taxon>Arthropoda</taxon>
        <taxon>Crustacea</taxon>
        <taxon>Multicrustacea</taxon>
        <taxon>Hexanauplia</taxon>
        <taxon>Copepoda</taxon>
        <taxon>Siphonostomatoida</taxon>
        <taxon>Caligidae</taxon>
        <taxon>Lepeophtheirus</taxon>
    </lineage>
</organism>
<name>A0A0K2V9X1_LEPSM</name>
<accession>A0A0K2V9X1</accession>
<sequence length="93" mass="11063">MEESLPNLIKCFENYGIQDDEKEEEEKDFLDEDIQFFELIPLFIKDSEFRPPNHFRYPAHSMNLIARKDIDAAFQDSVFKGLFYKTFGKCKSL</sequence>
<protein>
    <submittedName>
        <fullName evidence="1">Putative LOC100572649 [Acyrthosiphon pisum]</fullName>
    </submittedName>
</protein>
<dbReference type="AlphaFoldDB" id="A0A0K2V9X1"/>
<proteinExistence type="predicted"/>
<evidence type="ECO:0000313" key="1">
    <source>
        <dbReference type="EMBL" id="CDW47120.1"/>
    </source>
</evidence>
<dbReference type="EMBL" id="HACA01029759">
    <property type="protein sequence ID" value="CDW47120.1"/>
    <property type="molecule type" value="Transcribed_RNA"/>
</dbReference>